<feature type="compositionally biased region" description="Low complexity" evidence="1">
    <location>
        <begin position="123"/>
        <end position="142"/>
    </location>
</feature>
<gene>
    <name evidence="2" type="ORF">HGRIS_006209</name>
</gene>
<name>A0ABR3JZM9_9AGAR</name>
<protein>
    <submittedName>
        <fullName evidence="2">Uncharacterized protein</fullName>
    </submittedName>
</protein>
<evidence type="ECO:0000313" key="3">
    <source>
        <dbReference type="Proteomes" id="UP001556367"/>
    </source>
</evidence>
<proteinExistence type="predicted"/>
<feature type="compositionally biased region" description="Low complexity" evidence="1">
    <location>
        <begin position="243"/>
        <end position="279"/>
    </location>
</feature>
<comment type="caution">
    <text evidence="2">The sequence shown here is derived from an EMBL/GenBank/DDBJ whole genome shotgun (WGS) entry which is preliminary data.</text>
</comment>
<evidence type="ECO:0000256" key="1">
    <source>
        <dbReference type="SAM" id="MobiDB-lite"/>
    </source>
</evidence>
<evidence type="ECO:0000313" key="2">
    <source>
        <dbReference type="EMBL" id="KAL0961246.1"/>
    </source>
</evidence>
<feature type="compositionally biased region" description="Polar residues" evidence="1">
    <location>
        <begin position="74"/>
        <end position="89"/>
    </location>
</feature>
<keyword evidence="3" id="KW-1185">Reference proteome</keyword>
<dbReference type="Proteomes" id="UP001556367">
    <property type="component" value="Unassembled WGS sequence"/>
</dbReference>
<feature type="compositionally biased region" description="Low complexity" evidence="1">
    <location>
        <begin position="213"/>
        <end position="229"/>
    </location>
</feature>
<sequence length="408" mass="44563">MSWPRTISFTPKAISSASLHYVINVPATITYRHLYSAPLLFMEADSDMSDNEDEPKVVTPEPSLDLPLPPTELSRLNTPLTDSILGTDSGYTSDNSSILLHQQPIIPTSTSTPSPHPSPRASPTPSTGSSSVSVSSGSVSRTARTRYRHEPYTPVRRSTRRQNYSQKYRLDESLSDEDDSSDEYHPDPSYDSIPSPRVERSPSLVRSAPVTPPMSTASSSRSPRSTGKPKAGKAKAKAKGKPKSPSSSPSRLLKTPPSSSYSSSSSSSSYSSPSRSPKSPKSPKKSKKSKPRLAQFASRAEYEAALDQADSLRCPMCGHVQKNNRVNDLARHISSHGIRFRNPDQLNICTGVEVTERDPSQVKKDGSEPLVLRFKVLWGRTPKSLEVDGRSGRYLLGGAGRSIRVRTR</sequence>
<organism evidence="2 3">
    <name type="scientific">Hohenbuehelia grisea</name>
    <dbReference type="NCBI Taxonomy" id="104357"/>
    <lineage>
        <taxon>Eukaryota</taxon>
        <taxon>Fungi</taxon>
        <taxon>Dikarya</taxon>
        <taxon>Basidiomycota</taxon>
        <taxon>Agaricomycotina</taxon>
        <taxon>Agaricomycetes</taxon>
        <taxon>Agaricomycetidae</taxon>
        <taxon>Agaricales</taxon>
        <taxon>Pleurotineae</taxon>
        <taxon>Pleurotaceae</taxon>
        <taxon>Hohenbuehelia</taxon>
    </lineage>
</organism>
<feature type="region of interest" description="Disordered" evidence="1">
    <location>
        <begin position="106"/>
        <end position="296"/>
    </location>
</feature>
<dbReference type="EMBL" id="JASNQZ010000001">
    <property type="protein sequence ID" value="KAL0961246.1"/>
    <property type="molecule type" value="Genomic_DNA"/>
</dbReference>
<reference evidence="3" key="1">
    <citation type="submission" date="2024-06" db="EMBL/GenBank/DDBJ databases">
        <title>Multi-omics analyses provide insights into the biosynthesis of the anticancer antibiotic pleurotin in Hohenbuehelia grisea.</title>
        <authorList>
            <person name="Weaver J.A."/>
            <person name="Alberti F."/>
        </authorList>
    </citation>
    <scope>NUCLEOTIDE SEQUENCE [LARGE SCALE GENOMIC DNA]</scope>
    <source>
        <strain evidence="3">T-177</strain>
    </source>
</reference>
<feature type="region of interest" description="Disordered" evidence="1">
    <location>
        <begin position="47"/>
        <end position="89"/>
    </location>
</feature>
<feature type="compositionally biased region" description="Basic residues" evidence="1">
    <location>
        <begin position="281"/>
        <end position="291"/>
    </location>
</feature>
<accession>A0ABR3JZM9</accession>
<feature type="compositionally biased region" description="Basic residues" evidence="1">
    <location>
        <begin position="230"/>
        <end position="242"/>
    </location>
</feature>